<evidence type="ECO:0000313" key="9">
    <source>
        <dbReference type="Proteomes" id="UP000318571"/>
    </source>
</evidence>
<dbReference type="Pfam" id="PF23775">
    <property type="entry name" value="Beta-prop_RIG_2nd"/>
    <property type="match status" value="1"/>
</dbReference>
<comment type="caution">
    <text evidence="8">The sequence shown here is derived from an EMBL/GenBank/DDBJ whole genome shotgun (WGS) entry which is preliminary data.</text>
</comment>
<dbReference type="EMBL" id="VCGU01000008">
    <property type="protein sequence ID" value="TRY71553.1"/>
    <property type="molecule type" value="Genomic_DNA"/>
</dbReference>
<dbReference type="GO" id="GO:0032797">
    <property type="term" value="C:SMN complex"/>
    <property type="evidence" value="ECO:0007669"/>
    <property type="project" value="TreeGrafter"/>
</dbReference>
<dbReference type="PROSITE" id="PS50082">
    <property type="entry name" value="WD_REPEATS_2"/>
    <property type="match status" value="2"/>
</dbReference>
<dbReference type="PANTHER" id="PTHR46362:SF1">
    <property type="entry name" value="GEM-ASSOCIATED PROTEIN 5"/>
    <property type="match status" value="1"/>
</dbReference>
<gene>
    <name evidence="8" type="ORF">TCAL_05401</name>
</gene>
<dbReference type="InterPro" id="IPR019775">
    <property type="entry name" value="WD40_repeat_CS"/>
</dbReference>
<keyword evidence="2" id="KW-0677">Repeat</keyword>
<evidence type="ECO:0000256" key="4">
    <source>
        <dbReference type="SAM" id="MobiDB-lite"/>
    </source>
</evidence>
<dbReference type="Proteomes" id="UP000318571">
    <property type="component" value="Chromosome 7"/>
</dbReference>
<feature type="compositionally biased region" description="Basic and acidic residues" evidence="4">
    <location>
        <begin position="705"/>
        <end position="719"/>
    </location>
</feature>
<dbReference type="InterPro" id="IPR056421">
    <property type="entry name" value="TPR_GEMI5"/>
</dbReference>
<accession>A0A553P1I9</accession>
<keyword evidence="1 3" id="KW-0853">WD repeat</keyword>
<dbReference type="GO" id="GO:0005634">
    <property type="term" value="C:nucleus"/>
    <property type="evidence" value="ECO:0007669"/>
    <property type="project" value="TreeGrafter"/>
</dbReference>
<dbReference type="GO" id="GO:0003730">
    <property type="term" value="F:mRNA 3'-UTR binding"/>
    <property type="evidence" value="ECO:0007669"/>
    <property type="project" value="TreeGrafter"/>
</dbReference>
<name>A0A553P1I9_TIGCA</name>
<evidence type="ECO:0000313" key="8">
    <source>
        <dbReference type="EMBL" id="TRY71553.1"/>
    </source>
</evidence>
<dbReference type="GO" id="GO:0000387">
    <property type="term" value="P:spliceosomal snRNP assembly"/>
    <property type="evidence" value="ECO:0007669"/>
    <property type="project" value="TreeGrafter"/>
</dbReference>
<dbReference type="PROSITE" id="PS50294">
    <property type="entry name" value="WD_REPEATS_REGION"/>
    <property type="match status" value="2"/>
</dbReference>
<dbReference type="SUPFAM" id="SSF50998">
    <property type="entry name" value="Quinoprotein alcohol dehydrogenase-like"/>
    <property type="match status" value="1"/>
</dbReference>
<dbReference type="InterPro" id="IPR024977">
    <property type="entry name" value="Apc4-like_WD40_dom"/>
</dbReference>
<dbReference type="InterPro" id="IPR056424">
    <property type="entry name" value="Beta-prop_GEMI5_2nd"/>
</dbReference>
<dbReference type="PANTHER" id="PTHR46362">
    <property type="entry name" value="GEM-ASSOCIATED PROTEIN 5"/>
    <property type="match status" value="1"/>
</dbReference>
<dbReference type="InterPro" id="IPR015943">
    <property type="entry name" value="WD40/YVTN_repeat-like_dom_sf"/>
</dbReference>
<evidence type="ECO:0000256" key="3">
    <source>
        <dbReference type="PROSITE-ProRule" id="PRU00221"/>
    </source>
</evidence>
<proteinExistence type="predicted"/>
<dbReference type="Pfam" id="PF12894">
    <property type="entry name" value="ANAPC4_WD40"/>
    <property type="match status" value="1"/>
</dbReference>
<dbReference type="SUPFAM" id="SSF50978">
    <property type="entry name" value="WD40 repeat-like"/>
    <property type="match status" value="1"/>
</dbReference>
<dbReference type="OrthoDB" id="7326421at2759"/>
<dbReference type="InterPro" id="IPR001680">
    <property type="entry name" value="WD40_rpt"/>
</dbReference>
<feature type="repeat" description="WD" evidence="3">
    <location>
        <begin position="663"/>
        <end position="705"/>
    </location>
</feature>
<evidence type="ECO:0000259" key="7">
    <source>
        <dbReference type="Pfam" id="PF23775"/>
    </source>
</evidence>
<dbReference type="Gene3D" id="2.130.10.10">
    <property type="entry name" value="YVTN repeat-like/Quinoprotein amine dehydrogenase"/>
    <property type="match status" value="2"/>
</dbReference>
<dbReference type="AlphaFoldDB" id="A0A553P1I9"/>
<feature type="compositionally biased region" description="Polar residues" evidence="4">
    <location>
        <begin position="735"/>
        <end position="750"/>
    </location>
</feature>
<evidence type="ECO:0000259" key="5">
    <source>
        <dbReference type="Pfam" id="PF12894"/>
    </source>
</evidence>
<protein>
    <submittedName>
        <fullName evidence="8">Uncharacterized protein</fullName>
    </submittedName>
</protein>
<dbReference type="InterPro" id="IPR052640">
    <property type="entry name" value="Gemin-5"/>
</dbReference>
<evidence type="ECO:0000256" key="2">
    <source>
        <dbReference type="ARBA" id="ARBA00022737"/>
    </source>
</evidence>
<feature type="region of interest" description="Disordered" evidence="4">
    <location>
        <begin position="705"/>
        <end position="761"/>
    </location>
</feature>
<evidence type="ECO:0000259" key="6">
    <source>
        <dbReference type="Pfam" id="PF23774"/>
    </source>
</evidence>
<dbReference type="SMART" id="SM00320">
    <property type="entry name" value="WD40"/>
    <property type="match status" value="11"/>
</dbReference>
<keyword evidence="9" id="KW-1185">Reference proteome</keyword>
<feature type="repeat" description="WD" evidence="3">
    <location>
        <begin position="620"/>
        <end position="662"/>
    </location>
</feature>
<feature type="domain" description="Gem-associated protein 5 TPR" evidence="6">
    <location>
        <begin position="803"/>
        <end position="1009"/>
    </location>
</feature>
<evidence type="ECO:0000256" key="1">
    <source>
        <dbReference type="ARBA" id="ARBA00022574"/>
    </source>
</evidence>
<dbReference type="Pfam" id="PF23774">
    <property type="entry name" value="TPR_GEMI5"/>
    <property type="match status" value="1"/>
</dbReference>
<dbReference type="InterPro" id="IPR011047">
    <property type="entry name" value="Quinoprotein_ADH-like_sf"/>
</dbReference>
<dbReference type="STRING" id="6832.A0A553P1I9"/>
<feature type="domain" description="Gem-associated protein 5 second beta-propeller" evidence="7">
    <location>
        <begin position="372"/>
        <end position="687"/>
    </location>
</feature>
<dbReference type="PROSITE" id="PS00678">
    <property type="entry name" value="WD_REPEATS_1"/>
    <property type="match status" value="1"/>
</dbReference>
<reference evidence="8 9" key="1">
    <citation type="journal article" date="2018" name="Nat. Ecol. Evol.">
        <title>Genomic signatures of mitonuclear coevolution across populations of Tigriopus californicus.</title>
        <authorList>
            <person name="Barreto F.S."/>
            <person name="Watson E.T."/>
            <person name="Lima T.G."/>
            <person name="Willett C.S."/>
            <person name="Edmands S."/>
            <person name="Li W."/>
            <person name="Burton R.S."/>
        </authorList>
    </citation>
    <scope>NUCLEOTIDE SEQUENCE [LARGE SCALE GENOMIC DNA]</scope>
    <source>
        <strain evidence="8 9">San Diego</strain>
    </source>
</reference>
<sequence>MSSTVWGCPPSGNWHCPQALSGSTHHRVFMTARQDVVLIDAVQTVGTPPRPQIKILRCAPDKVKLLAVNVSSDGRRVGAAGEEGTIYWWSMEGAATALAGRVVRSHTDHQALAKQKCRVQSLGWSPVEPELLASADESGHVVVWDTRVNARRSIPLGKHVVAVLAWSPHHKDVLAVGCRHGLVLIVGLNGPGKILSKIRAHDEDIQSISWCPDMGNLFTHPGDSSHSDSLLAVGSKEKTISIWSKNTSKLVAKLILKPALAKAAKTNFYLTSLWAQPDVIVSAGSQGEVLKWDLKQATPDAHGVFQLQEVGFHTKVLHREHFRIVFSMTMSGTSLVSLGQDRQIVSFDLATEKLNYALPTMGGWVYDLALNPLDANVIAMATGDGLIRVWRSHSSKEAFDTTTLALKNSQTKVTTLAWHPRYDNFLAFGTDEGRIGTMDTQKVKNLPTFLTFKHRGQVYSLVWGTKPSSDQSEVDLESDKPVLYSCGDNMIMIHNTKNPNSPPVDLEKLIQSTNDLTRTPPNRSELIFHGDKGRFLALGSDDGSVEVFSMPEVKLLCVIKVHQKLIQCLRFHPMYLNECEEESSMSNCLAIASNESVIRIVDLKEPNNSSSIIATPTYSLTGHHSRVIAMAWSPHTEGMLVSVSYDTTVQIWDVRSEVGLANFSGHEGRLVTCLWSPSDPDVILSGGEDCSLLIWKISEQTEKMPVKKVDKPRIKREVVSHNSANSKEASPISGEVSSSNGGSAPETQISLGGGEKSKRTKKQKVVYFPHCLSDENRSRGKAGSDALKIAESTLSTLSGRDSLAFFDDDQAMEQLIEKESRAHLTENNLSAFSHMKLWTGDYREVLKQLISLGKLTDWHVSVALSCDYGLWQEACEAYARQLTHDDDHVKAASYLLLLNKVPEAIRTLAEAHLYREALALARVRLPKDSPLIQDLYRDWAKKSHHNGAYDLAGRAWAAAGEPLKAAGALAKLPEADNLRAGALFTRQADENDRAKVLAAQSLEAAKSQSNTGCMEKLLIEFPELAASQ</sequence>
<dbReference type="InterPro" id="IPR036322">
    <property type="entry name" value="WD40_repeat_dom_sf"/>
</dbReference>
<feature type="domain" description="Anaphase-promoting complex subunit 4-like WD40" evidence="5">
    <location>
        <begin position="124"/>
        <end position="211"/>
    </location>
</feature>
<organism evidence="8 9">
    <name type="scientific">Tigriopus californicus</name>
    <name type="common">Marine copepod</name>
    <dbReference type="NCBI Taxonomy" id="6832"/>
    <lineage>
        <taxon>Eukaryota</taxon>
        <taxon>Metazoa</taxon>
        <taxon>Ecdysozoa</taxon>
        <taxon>Arthropoda</taxon>
        <taxon>Crustacea</taxon>
        <taxon>Multicrustacea</taxon>
        <taxon>Hexanauplia</taxon>
        <taxon>Copepoda</taxon>
        <taxon>Harpacticoida</taxon>
        <taxon>Harpacticidae</taxon>
        <taxon>Tigriopus</taxon>
    </lineage>
</organism>
<dbReference type="OMA" id="DYAFQMM"/>